<evidence type="ECO:0000256" key="1">
    <source>
        <dbReference type="SAM" id="SignalP"/>
    </source>
</evidence>
<accession>A0A151XXT9</accession>
<dbReference type="SUPFAM" id="SSF81901">
    <property type="entry name" value="HCP-like"/>
    <property type="match status" value="2"/>
</dbReference>
<sequence>MIKNFLLMLSISAFSANLYAAEYSKELIASAQKGNAQAQYELGQLIYHGKGTAKDKNTGFAWMLESAEKGYEPAQVSVGESYYWGIGTIKDKFKAVEWYQKASAQKSVNGIYLLSQAYAKGSGVQQNIAKGNQLRLQAAELGYVPAMIDLAQAYNTGQSESNTVKDLKKSFYCYEKAADTGDRDAMLNLGVMYEEGDGTAQDNTKALKYYLAAAQKGESLAQFNICRFYFYGTHPLKRDFTSAFKWCSASAQQDEYYNKLFLGRMYAQGLGVKKD</sequence>
<dbReference type="SMART" id="SM00671">
    <property type="entry name" value="SEL1"/>
    <property type="match status" value="6"/>
</dbReference>
<protein>
    <recommendedName>
        <fullName evidence="4">Sel1 repeat family protein</fullName>
    </recommendedName>
</protein>
<dbReference type="Pfam" id="PF08238">
    <property type="entry name" value="Sel1"/>
    <property type="match status" value="7"/>
</dbReference>
<dbReference type="InterPro" id="IPR011990">
    <property type="entry name" value="TPR-like_helical_dom_sf"/>
</dbReference>
<dbReference type="InterPro" id="IPR006597">
    <property type="entry name" value="Sel1-like"/>
</dbReference>
<name>A0A151XXT9_9GAMM</name>
<dbReference type="RefSeq" id="WP_067672063.1">
    <property type="nucleotide sequence ID" value="NZ_CBCSIK010000009.1"/>
</dbReference>
<dbReference type="Gene3D" id="1.25.40.10">
    <property type="entry name" value="Tetratricopeptide repeat domain"/>
    <property type="match status" value="2"/>
</dbReference>
<proteinExistence type="predicted"/>
<evidence type="ECO:0008006" key="4">
    <source>
        <dbReference type="Google" id="ProtNLM"/>
    </source>
</evidence>
<feature type="chain" id="PRO_5007592004" description="Sel1 repeat family protein" evidence="1">
    <location>
        <begin position="21"/>
        <end position="275"/>
    </location>
</feature>
<comment type="caution">
    <text evidence="2">The sequence shown here is derived from an EMBL/GenBank/DDBJ whole genome shotgun (WGS) entry which is preliminary data.</text>
</comment>
<gene>
    <name evidence="2" type="ORF">AZH43_03710</name>
</gene>
<dbReference type="Proteomes" id="UP000076276">
    <property type="component" value="Unassembled WGS sequence"/>
</dbReference>
<dbReference type="InterPro" id="IPR050767">
    <property type="entry name" value="Sel1_AlgK"/>
</dbReference>
<dbReference type="AlphaFoldDB" id="A0A151XXT9"/>
<dbReference type="OrthoDB" id="9792653at2"/>
<feature type="signal peptide" evidence="1">
    <location>
        <begin position="1"/>
        <end position="20"/>
    </location>
</feature>
<reference evidence="2 3" key="1">
    <citation type="submission" date="2016-03" db="EMBL/GenBank/DDBJ databases">
        <title>Acinetobacter genomospecies 28 strain ANC 4149.</title>
        <authorList>
            <person name="Radolfova-Krizova L."/>
            <person name="Nemec A."/>
        </authorList>
    </citation>
    <scope>NUCLEOTIDE SEQUENCE [LARGE SCALE GENOMIC DNA]</scope>
    <source>
        <strain evidence="2 3">ANC 4149</strain>
    </source>
</reference>
<keyword evidence="1" id="KW-0732">Signal</keyword>
<dbReference type="PANTHER" id="PTHR11102">
    <property type="entry name" value="SEL-1-LIKE PROTEIN"/>
    <property type="match status" value="1"/>
</dbReference>
<dbReference type="STRING" id="1806892.AZH43_03710"/>
<dbReference type="PANTHER" id="PTHR11102:SF160">
    <property type="entry name" value="ERAD-ASSOCIATED E3 UBIQUITIN-PROTEIN LIGASE COMPONENT HRD3"/>
    <property type="match status" value="1"/>
</dbReference>
<evidence type="ECO:0000313" key="2">
    <source>
        <dbReference type="EMBL" id="KYQ70585.1"/>
    </source>
</evidence>
<keyword evidence="3" id="KW-1185">Reference proteome</keyword>
<dbReference type="EMBL" id="LUAW01000056">
    <property type="protein sequence ID" value="KYQ70585.1"/>
    <property type="molecule type" value="Genomic_DNA"/>
</dbReference>
<organism evidence="2 3">
    <name type="scientific">Acinetobacter pragensis</name>
    <dbReference type="NCBI Taxonomy" id="1806892"/>
    <lineage>
        <taxon>Bacteria</taxon>
        <taxon>Pseudomonadati</taxon>
        <taxon>Pseudomonadota</taxon>
        <taxon>Gammaproteobacteria</taxon>
        <taxon>Moraxellales</taxon>
        <taxon>Moraxellaceae</taxon>
        <taxon>Acinetobacter</taxon>
    </lineage>
</organism>
<evidence type="ECO:0000313" key="3">
    <source>
        <dbReference type="Proteomes" id="UP000076276"/>
    </source>
</evidence>